<sequence>MAKWGKCDFKQLERLNKNMEKLMGADLDRFCRQAAQDLAGRLLNKVVKRTPVVYGTLRDAWAVMPVGHRGTHYTVVVLNNLQYASYVEYGHRQQPGRFIPGYWESDRFVYDPDAEGGMVLKKNWVKGRYMLTISTQELEQQAPKILEKKLYLFLKGCFDA</sequence>
<organism evidence="1 2">
    <name type="scientific">Flavonifractor plautii</name>
    <name type="common">Fusobacterium plautii</name>
    <dbReference type="NCBI Taxonomy" id="292800"/>
    <lineage>
        <taxon>Bacteria</taxon>
        <taxon>Bacillati</taxon>
        <taxon>Bacillota</taxon>
        <taxon>Clostridia</taxon>
        <taxon>Eubacteriales</taxon>
        <taxon>Oscillospiraceae</taxon>
        <taxon>Flavonifractor</taxon>
    </lineage>
</organism>
<gene>
    <name evidence="1" type="ORF">ERS852411_00045</name>
</gene>
<dbReference type="Pfam" id="PF04883">
    <property type="entry name" value="HK97-gp10_like"/>
    <property type="match status" value="1"/>
</dbReference>
<evidence type="ECO:0000313" key="2">
    <source>
        <dbReference type="Proteomes" id="UP000095746"/>
    </source>
</evidence>
<evidence type="ECO:0008006" key="3">
    <source>
        <dbReference type="Google" id="ProtNLM"/>
    </source>
</evidence>
<reference evidence="1 2" key="1">
    <citation type="submission" date="2015-09" db="EMBL/GenBank/DDBJ databases">
        <authorList>
            <consortium name="Pathogen Informatics"/>
        </authorList>
    </citation>
    <scope>NUCLEOTIDE SEQUENCE [LARGE SCALE GENOMIC DNA]</scope>
    <source>
        <strain evidence="1 2">2789STDY5608854</strain>
    </source>
</reference>
<dbReference type="InterPro" id="IPR010064">
    <property type="entry name" value="HK97-gp10_tail"/>
</dbReference>
<dbReference type="EMBL" id="CYZT01000001">
    <property type="protein sequence ID" value="CUN53148.1"/>
    <property type="molecule type" value="Genomic_DNA"/>
</dbReference>
<name>A0A173XRV1_FLAPL</name>
<dbReference type="AlphaFoldDB" id="A0A173XRV1"/>
<accession>A0A173XRV1</accession>
<evidence type="ECO:0000313" key="1">
    <source>
        <dbReference type="EMBL" id="CUN53148.1"/>
    </source>
</evidence>
<protein>
    <recommendedName>
        <fullName evidence="3">HK97 gp10 family phage protein</fullName>
    </recommendedName>
</protein>
<dbReference type="Proteomes" id="UP000095746">
    <property type="component" value="Unassembled WGS sequence"/>
</dbReference>
<proteinExistence type="predicted"/>